<dbReference type="Proteomes" id="UP001178888">
    <property type="component" value="Unassembled WGS sequence"/>
</dbReference>
<accession>A0AA90QZT9</accession>
<name>A0AA90QZT9_9BACI</name>
<reference evidence="2" key="1">
    <citation type="submission" date="2023-08" db="EMBL/GenBank/DDBJ databases">
        <title>Nitrogen cycling bacteria in agricultural field soils.</title>
        <authorList>
            <person name="Jang J."/>
        </authorList>
    </citation>
    <scope>NUCLEOTIDE SEQUENCE</scope>
    <source>
        <strain evidence="2">PS3-36</strain>
    </source>
</reference>
<evidence type="ECO:0000256" key="1">
    <source>
        <dbReference type="SAM" id="MobiDB-lite"/>
    </source>
</evidence>
<feature type="region of interest" description="Disordered" evidence="1">
    <location>
        <begin position="1"/>
        <end position="54"/>
    </location>
</feature>
<dbReference type="EMBL" id="JAVGVR010000001">
    <property type="protein sequence ID" value="MDQ6596735.1"/>
    <property type="molecule type" value="Genomic_DNA"/>
</dbReference>
<dbReference type="AlphaFoldDB" id="A0AA90QZT9"/>
<gene>
    <name evidence="2" type="ORF">RCG21_10285</name>
</gene>
<protein>
    <submittedName>
        <fullName evidence="2">Uncharacterized protein</fullName>
    </submittedName>
</protein>
<organism evidence="2 3">
    <name type="scientific">Bacillus salipaludis</name>
    <dbReference type="NCBI Taxonomy" id="2547811"/>
    <lineage>
        <taxon>Bacteria</taxon>
        <taxon>Bacillati</taxon>
        <taxon>Bacillota</taxon>
        <taxon>Bacilli</taxon>
        <taxon>Bacillales</taxon>
        <taxon>Bacillaceae</taxon>
        <taxon>Bacillus</taxon>
    </lineage>
</organism>
<evidence type="ECO:0000313" key="2">
    <source>
        <dbReference type="EMBL" id="MDQ6596735.1"/>
    </source>
</evidence>
<keyword evidence="3" id="KW-1185">Reference proteome</keyword>
<proteinExistence type="predicted"/>
<comment type="caution">
    <text evidence="2">The sequence shown here is derived from an EMBL/GenBank/DDBJ whole genome shotgun (WGS) entry which is preliminary data.</text>
</comment>
<dbReference type="RefSeq" id="WP_165976144.1">
    <property type="nucleotide sequence ID" value="NZ_JARMCE010000017.1"/>
</dbReference>
<sequence length="54" mass="6056">MAKRKAEVNAVEKYSKTPHKNVQESEFSAEFSHGEDDHLKGANRNSKLGRKGRG</sequence>
<evidence type="ECO:0000313" key="3">
    <source>
        <dbReference type="Proteomes" id="UP001178888"/>
    </source>
</evidence>